<dbReference type="InterPro" id="IPR003369">
    <property type="entry name" value="TatA/B/E"/>
</dbReference>
<keyword evidence="5 9" id="KW-0653">Protein transport</keyword>
<evidence type="ECO:0000256" key="8">
    <source>
        <dbReference type="ARBA" id="ARBA00023136"/>
    </source>
</evidence>
<proteinExistence type="inferred from homology"/>
<dbReference type="PANTHER" id="PTHR42982:SF1">
    <property type="entry name" value="SEC-INDEPENDENT PROTEIN TRANSLOCASE PROTEIN TATA"/>
    <property type="match status" value="1"/>
</dbReference>
<keyword evidence="8 9" id="KW-0472">Membrane</keyword>
<dbReference type="InterPro" id="IPR006312">
    <property type="entry name" value="TatA/E"/>
</dbReference>
<keyword evidence="3 9" id="KW-1003">Cell membrane</keyword>
<keyword evidence="7 9" id="KW-0811">Translocation</keyword>
<keyword evidence="12" id="KW-1185">Reference proteome</keyword>
<keyword evidence="6 9" id="KW-1133">Transmembrane helix</keyword>
<evidence type="ECO:0000256" key="4">
    <source>
        <dbReference type="ARBA" id="ARBA00022692"/>
    </source>
</evidence>
<evidence type="ECO:0000256" key="3">
    <source>
        <dbReference type="ARBA" id="ARBA00022475"/>
    </source>
</evidence>
<dbReference type="Gene3D" id="1.20.5.3310">
    <property type="match status" value="1"/>
</dbReference>
<reference evidence="11 12" key="1">
    <citation type="submission" date="2024-04" db="EMBL/GenBank/DDBJ databases">
        <title>Isolation of an actinomycete strain from pig manure.</title>
        <authorList>
            <person name="Gong T."/>
            <person name="Yu Z."/>
            <person name="An M."/>
            <person name="Wei C."/>
            <person name="Yang W."/>
            <person name="Liu L."/>
        </authorList>
    </citation>
    <scope>NUCLEOTIDE SEQUENCE [LARGE SCALE GENOMIC DNA]</scope>
    <source>
        <strain evidence="11 12">ZF39</strain>
    </source>
</reference>
<dbReference type="Proteomes" id="UP001442841">
    <property type="component" value="Chromosome"/>
</dbReference>
<feature type="compositionally biased region" description="Basic and acidic residues" evidence="10">
    <location>
        <begin position="78"/>
        <end position="87"/>
    </location>
</feature>
<dbReference type="HAMAP" id="MF_00236">
    <property type="entry name" value="TatA_E"/>
    <property type="match status" value="1"/>
</dbReference>
<protein>
    <recommendedName>
        <fullName evidence="9">Sec-independent protein translocase protein TatA</fullName>
    </recommendedName>
</protein>
<evidence type="ECO:0000313" key="11">
    <source>
        <dbReference type="EMBL" id="XAN08012.1"/>
    </source>
</evidence>
<evidence type="ECO:0000256" key="1">
    <source>
        <dbReference type="ARBA" id="ARBA00004162"/>
    </source>
</evidence>
<dbReference type="NCBIfam" id="TIGR01411">
    <property type="entry name" value="tatAE"/>
    <property type="match status" value="1"/>
</dbReference>
<comment type="function">
    <text evidence="9">Part of the twin-arginine translocation (Tat) system that transports large folded proteins containing a characteristic twin-arginine motif in their signal peptide across membranes. TatA could form the protein-conducting channel of the Tat system.</text>
</comment>
<evidence type="ECO:0000256" key="2">
    <source>
        <dbReference type="ARBA" id="ARBA00022448"/>
    </source>
</evidence>
<evidence type="ECO:0000256" key="9">
    <source>
        <dbReference type="HAMAP-Rule" id="MF_00236"/>
    </source>
</evidence>
<name>A0ABZ3FT70_9ACTN</name>
<gene>
    <name evidence="9 11" type="primary">tatA</name>
    <name evidence="11" type="ORF">AADG42_12095</name>
</gene>
<feature type="compositionally biased region" description="Basic and acidic residues" evidence="10">
    <location>
        <begin position="45"/>
        <end position="61"/>
    </location>
</feature>
<dbReference type="EMBL" id="CP154795">
    <property type="protein sequence ID" value="XAN08012.1"/>
    <property type="molecule type" value="Genomic_DNA"/>
</dbReference>
<evidence type="ECO:0000256" key="5">
    <source>
        <dbReference type="ARBA" id="ARBA00022927"/>
    </source>
</evidence>
<sequence>MTPLVFGLGPMELVIILVVVLLLFGGSRLAGLGRSSGRAIREFKEETKSLKDSETKPDQPRSELSGGSEPVARPADPAVEKNPEDLR</sequence>
<evidence type="ECO:0000256" key="6">
    <source>
        <dbReference type="ARBA" id="ARBA00022989"/>
    </source>
</evidence>
<comment type="subcellular location">
    <subcellularLocation>
        <location evidence="1 9">Cell membrane</location>
        <topology evidence="1 9">Single-pass membrane protein</topology>
    </subcellularLocation>
</comment>
<evidence type="ECO:0000313" key="12">
    <source>
        <dbReference type="Proteomes" id="UP001442841"/>
    </source>
</evidence>
<accession>A0ABZ3FT70</accession>
<comment type="subunit">
    <text evidence="9">The Tat system comprises two distinct complexes: a TatABC complex, containing multiple copies of TatA, TatB and TatC subunits, and a separate TatA complex, containing only TatA subunits. Substrates initially bind to the TatABC complex, which probably triggers association of the separate TatA complex to form the active translocon.</text>
</comment>
<dbReference type="PANTHER" id="PTHR42982">
    <property type="entry name" value="SEC-INDEPENDENT PROTEIN TRANSLOCASE PROTEIN TATA"/>
    <property type="match status" value="1"/>
</dbReference>
<evidence type="ECO:0000256" key="10">
    <source>
        <dbReference type="SAM" id="MobiDB-lite"/>
    </source>
</evidence>
<comment type="similarity">
    <text evidence="9">Belongs to the TatA/E family.</text>
</comment>
<feature type="region of interest" description="Disordered" evidence="10">
    <location>
        <begin position="45"/>
        <end position="87"/>
    </location>
</feature>
<keyword evidence="4 9" id="KW-0812">Transmembrane</keyword>
<dbReference type="RefSeq" id="WP_425309468.1">
    <property type="nucleotide sequence ID" value="NZ_CP154795.1"/>
</dbReference>
<keyword evidence="2 9" id="KW-0813">Transport</keyword>
<evidence type="ECO:0000256" key="7">
    <source>
        <dbReference type="ARBA" id="ARBA00023010"/>
    </source>
</evidence>
<organism evidence="11 12">
    <name type="scientific">Ammonicoccus fulvus</name>
    <dbReference type="NCBI Taxonomy" id="3138240"/>
    <lineage>
        <taxon>Bacteria</taxon>
        <taxon>Bacillati</taxon>
        <taxon>Actinomycetota</taxon>
        <taxon>Actinomycetes</taxon>
        <taxon>Propionibacteriales</taxon>
        <taxon>Propionibacteriaceae</taxon>
        <taxon>Ammonicoccus</taxon>
    </lineage>
</organism>
<dbReference type="Pfam" id="PF02416">
    <property type="entry name" value="TatA_B_E"/>
    <property type="match status" value="1"/>
</dbReference>